<dbReference type="PANTHER" id="PTHR43095:SF2">
    <property type="entry name" value="GLUCONOKINASE"/>
    <property type="match status" value="1"/>
</dbReference>
<dbReference type="EMBL" id="VSSQ01067339">
    <property type="protein sequence ID" value="MPN19734.1"/>
    <property type="molecule type" value="Genomic_DNA"/>
</dbReference>
<dbReference type="SUPFAM" id="SSF53067">
    <property type="entry name" value="Actin-like ATPase domain"/>
    <property type="match status" value="1"/>
</dbReference>
<dbReference type="AlphaFoldDB" id="A0A645G6K5"/>
<dbReference type="InterPro" id="IPR043129">
    <property type="entry name" value="ATPase_NBD"/>
</dbReference>
<dbReference type="EC" id="2.7.1.16" evidence="3"/>
<organism evidence="3">
    <name type="scientific">bioreactor metagenome</name>
    <dbReference type="NCBI Taxonomy" id="1076179"/>
    <lineage>
        <taxon>unclassified sequences</taxon>
        <taxon>metagenomes</taxon>
        <taxon>ecological metagenomes</taxon>
    </lineage>
</organism>
<gene>
    <name evidence="3" type="primary">araB_14</name>
    <name evidence="3" type="ORF">SDC9_167106</name>
</gene>
<dbReference type="GO" id="GO:0008741">
    <property type="term" value="F:ribulokinase activity"/>
    <property type="evidence" value="ECO:0007669"/>
    <property type="project" value="UniProtKB-EC"/>
</dbReference>
<evidence type="ECO:0000256" key="1">
    <source>
        <dbReference type="ARBA" id="ARBA00022679"/>
    </source>
</evidence>
<sequence length="94" mass="10104">MQILSDVTGRNISVVENPRNAGAVGAAVVALIGLGELPDFASAKKFVRVSAVFSPNAENKAIYDTLFLQYQQLYHSLSGVYAAANGRRFTEEKA</sequence>
<accession>A0A645G6K5</accession>
<evidence type="ECO:0000256" key="2">
    <source>
        <dbReference type="ARBA" id="ARBA00022777"/>
    </source>
</evidence>
<reference evidence="3" key="1">
    <citation type="submission" date="2019-08" db="EMBL/GenBank/DDBJ databases">
        <authorList>
            <person name="Kucharzyk K."/>
            <person name="Murdoch R.W."/>
            <person name="Higgins S."/>
            <person name="Loffler F."/>
        </authorList>
    </citation>
    <scope>NUCLEOTIDE SEQUENCE</scope>
</reference>
<dbReference type="Gene3D" id="3.30.420.40">
    <property type="match status" value="1"/>
</dbReference>
<protein>
    <submittedName>
        <fullName evidence="3">Ribulokinase</fullName>
        <ecNumber evidence="3">2.7.1.16</ecNumber>
    </submittedName>
</protein>
<evidence type="ECO:0000313" key="3">
    <source>
        <dbReference type="EMBL" id="MPN19734.1"/>
    </source>
</evidence>
<dbReference type="InterPro" id="IPR050406">
    <property type="entry name" value="FGGY_Carb_Kinase"/>
</dbReference>
<keyword evidence="2 3" id="KW-0418">Kinase</keyword>
<keyword evidence="1 3" id="KW-0808">Transferase</keyword>
<name>A0A645G6K5_9ZZZZ</name>
<dbReference type="PANTHER" id="PTHR43095">
    <property type="entry name" value="SUGAR KINASE"/>
    <property type="match status" value="1"/>
</dbReference>
<proteinExistence type="predicted"/>
<comment type="caution">
    <text evidence="3">The sequence shown here is derived from an EMBL/GenBank/DDBJ whole genome shotgun (WGS) entry which is preliminary data.</text>
</comment>